<evidence type="ECO:0000256" key="1">
    <source>
        <dbReference type="SAM" id="SignalP"/>
    </source>
</evidence>
<evidence type="ECO:0000313" key="4">
    <source>
        <dbReference type="Proteomes" id="UP000003953"/>
    </source>
</evidence>
<feature type="chain" id="PRO_5002949157" description="DUF5666 domain-containing protein" evidence="1">
    <location>
        <begin position="47"/>
        <end position="157"/>
    </location>
</feature>
<proteinExistence type="predicted"/>
<dbReference type="Pfam" id="PF18914">
    <property type="entry name" value="DUF5666"/>
    <property type="match status" value="1"/>
</dbReference>
<dbReference type="InterPro" id="IPR043724">
    <property type="entry name" value="DUF5666"/>
</dbReference>
<organism evidence="3 4">
    <name type="scientific">Helicobacter pullorum MIT 98-5489</name>
    <dbReference type="NCBI Taxonomy" id="537972"/>
    <lineage>
        <taxon>Bacteria</taxon>
        <taxon>Pseudomonadati</taxon>
        <taxon>Campylobacterota</taxon>
        <taxon>Epsilonproteobacteria</taxon>
        <taxon>Campylobacterales</taxon>
        <taxon>Helicobacteraceae</taxon>
        <taxon>Helicobacter</taxon>
    </lineage>
</organism>
<gene>
    <name evidence="3" type="ORF">HPMG_00864</name>
</gene>
<feature type="signal peptide" evidence="1">
    <location>
        <begin position="1"/>
        <end position="46"/>
    </location>
</feature>
<sequence length="157" mass="16838">MGFIILLTDEGKLESKIKMLKGANMKTLKLLGALSLAALFSTAAMADYDFDVQGQISAVNDKDKTITLAGPGGQLVIKVLPYTEIKGDDCGAFGQDVYGSFKDLTPGKYVKVEAVPYGGYNAYNANNTQAIDPATGLPKDGQLTAKEIEWKCFPKAY</sequence>
<reference evidence="4" key="1">
    <citation type="journal article" date="2014" name="Genome Announc.">
        <title>Draft genome sequences of six enterohepatic helicobacter species isolated from humans and one from rhesus macaques.</title>
        <authorList>
            <person name="Shen Z."/>
            <person name="Sheh A."/>
            <person name="Young S.K."/>
            <person name="Abouelliel A."/>
            <person name="Ward D.V."/>
            <person name="Earl A.M."/>
            <person name="Fox J.G."/>
        </authorList>
    </citation>
    <scope>NUCLEOTIDE SEQUENCE [LARGE SCALE GENOMIC DNA]</scope>
    <source>
        <strain evidence="4">MIT 98-5489</strain>
    </source>
</reference>
<dbReference type="Proteomes" id="UP000003953">
    <property type="component" value="Unassembled WGS sequence"/>
</dbReference>
<dbReference type="AlphaFoldDB" id="C5EYQ9"/>
<feature type="domain" description="DUF5666" evidence="2">
    <location>
        <begin position="53"/>
        <end position="116"/>
    </location>
</feature>
<keyword evidence="4" id="KW-1185">Reference proteome</keyword>
<dbReference type="HOGENOM" id="CLU_141555_0_0_7"/>
<accession>C5EYQ9</accession>
<keyword evidence="1" id="KW-0732">Signal</keyword>
<evidence type="ECO:0000259" key="2">
    <source>
        <dbReference type="Pfam" id="PF18914"/>
    </source>
</evidence>
<name>C5EYQ9_9HELI</name>
<evidence type="ECO:0000313" key="3">
    <source>
        <dbReference type="EMBL" id="EEQ63407.1"/>
    </source>
</evidence>
<protein>
    <recommendedName>
        <fullName evidence="2">DUF5666 domain-containing protein</fullName>
    </recommendedName>
</protein>
<dbReference type="EMBL" id="DS990442">
    <property type="protein sequence ID" value="EEQ63407.1"/>
    <property type="molecule type" value="Genomic_DNA"/>
</dbReference>